<organism evidence="1 2">
    <name type="scientific">Parelaphostrongylus tenuis</name>
    <name type="common">Meningeal worm</name>
    <dbReference type="NCBI Taxonomy" id="148309"/>
    <lineage>
        <taxon>Eukaryota</taxon>
        <taxon>Metazoa</taxon>
        <taxon>Ecdysozoa</taxon>
        <taxon>Nematoda</taxon>
        <taxon>Chromadorea</taxon>
        <taxon>Rhabditida</taxon>
        <taxon>Rhabditina</taxon>
        <taxon>Rhabditomorpha</taxon>
        <taxon>Strongyloidea</taxon>
        <taxon>Metastrongylidae</taxon>
        <taxon>Parelaphostrongylus</taxon>
    </lineage>
</organism>
<accession>A0AAD5N093</accession>
<dbReference type="EMBL" id="JAHQIW010003021">
    <property type="protein sequence ID" value="KAJ1357064.1"/>
    <property type="molecule type" value="Genomic_DNA"/>
</dbReference>
<evidence type="ECO:0000313" key="2">
    <source>
        <dbReference type="Proteomes" id="UP001196413"/>
    </source>
</evidence>
<comment type="caution">
    <text evidence="1">The sequence shown here is derived from an EMBL/GenBank/DDBJ whole genome shotgun (WGS) entry which is preliminary data.</text>
</comment>
<proteinExistence type="predicted"/>
<evidence type="ECO:0000313" key="1">
    <source>
        <dbReference type="EMBL" id="KAJ1357064.1"/>
    </source>
</evidence>
<dbReference type="Proteomes" id="UP001196413">
    <property type="component" value="Unassembled WGS sequence"/>
</dbReference>
<name>A0AAD5N093_PARTN</name>
<protein>
    <submittedName>
        <fullName evidence="1">Uncharacterized protein</fullName>
    </submittedName>
</protein>
<gene>
    <name evidence="1" type="ORF">KIN20_015092</name>
</gene>
<reference evidence="1" key="1">
    <citation type="submission" date="2021-06" db="EMBL/GenBank/DDBJ databases">
        <title>Parelaphostrongylus tenuis whole genome reference sequence.</title>
        <authorList>
            <person name="Garwood T.J."/>
            <person name="Larsen P.A."/>
            <person name="Fountain-Jones N.M."/>
            <person name="Garbe J.R."/>
            <person name="Macchietto M.G."/>
            <person name="Kania S.A."/>
            <person name="Gerhold R.W."/>
            <person name="Richards J.E."/>
            <person name="Wolf T.M."/>
        </authorList>
    </citation>
    <scope>NUCLEOTIDE SEQUENCE</scope>
    <source>
        <strain evidence="1">MNPRO001-30</strain>
        <tissue evidence="1">Meninges</tissue>
    </source>
</reference>
<dbReference type="AlphaFoldDB" id="A0AAD5N093"/>
<feature type="non-terminal residue" evidence="1">
    <location>
        <position position="1"/>
    </location>
</feature>
<keyword evidence="2" id="KW-1185">Reference proteome</keyword>
<sequence length="56" mass="6102">MVVRIPDQYLTISGTLSTSNIIMANWSRQMWQGVVNRVVRALASGSLGSNFFSAVA</sequence>